<dbReference type="FunFam" id="3.40.50.1100:FF:000058">
    <property type="entry name" value="Cysteine synthase B, putative"/>
    <property type="match status" value="1"/>
</dbReference>
<dbReference type="Proteomes" id="UP001140560">
    <property type="component" value="Unassembled WGS sequence"/>
</dbReference>
<dbReference type="EMBL" id="JAPEUY010000001">
    <property type="protein sequence ID" value="KAJ4377314.1"/>
    <property type="molecule type" value="Genomic_DNA"/>
</dbReference>
<dbReference type="InterPro" id="IPR036873">
    <property type="entry name" value="Rhodanese-like_dom_sf"/>
</dbReference>
<evidence type="ECO:0000259" key="1">
    <source>
        <dbReference type="PROSITE" id="PS50206"/>
    </source>
</evidence>
<dbReference type="PROSITE" id="PS50206">
    <property type="entry name" value="RHODANESE_3"/>
    <property type="match status" value="1"/>
</dbReference>
<feature type="domain" description="Rhodanese" evidence="1">
    <location>
        <begin position="372"/>
        <end position="486"/>
    </location>
</feature>
<dbReference type="Pfam" id="PF00581">
    <property type="entry name" value="Rhodanese"/>
    <property type="match status" value="1"/>
</dbReference>
<evidence type="ECO:0000313" key="3">
    <source>
        <dbReference type="Proteomes" id="UP001140560"/>
    </source>
</evidence>
<dbReference type="Gene3D" id="3.40.250.10">
    <property type="entry name" value="Rhodanese-like domain"/>
    <property type="match status" value="1"/>
</dbReference>
<dbReference type="SMART" id="SM00450">
    <property type="entry name" value="RHOD"/>
    <property type="match status" value="1"/>
</dbReference>
<dbReference type="PANTHER" id="PTHR10314">
    <property type="entry name" value="CYSTATHIONINE BETA-SYNTHASE"/>
    <property type="match status" value="1"/>
</dbReference>
<dbReference type="InterPro" id="IPR036052">
    <property type="entry name" value="TrpB-like_PALP_sf"/>
</dbReference>
<proteinExistence type="predicted"/>
<dbReference type="OrthoDB" id="10259545at2759"/>
<dbReference type="Gene3D" id="3.40.50.1100">
    <property type="match status" value="2"/>
</dbReference>
<keyword evidence="3" id="KW-1185">Reference proteome</keyword>
<organism evidence="2 3">
    <name type="scientific">Neocucurbitaria cava</name>
    <dbReference type="NCBI Taxonomy" id="798079"/>
    <lineage>
        <taxon>Eukaryota</taxon>
        <taxon>Fungi</taxon>
        <taxon>Dikarya</taxon>
        <taxon>Ascomycota</taxon>
        <taxon>Pezizomycotina</taxon>
        <taxon>Dothideomycetes</taxon>
        <taxon>Pleosporomycetidae</taxon>
        <taxon>Pleosporales</taxon>
        <taxon>Pleosporineae</taxon>
        <taxon>Cucurbitariaceae</taxon>
        <taxon>Neocucurbitaria</taxon>
    </lineage>
</organism>
<sequence length="528" mass="57672">MASTKPLNVYSGPDAIRKYFDPDTHPPLPLVELPQHLNPFYEDGVRIYAKMMSMHPANNVKIMPAMNMLAKEVVPEKTKTVIEYSSGSTVISLALASRIYHGLQDVRAFLSNKTTLSKLRLMQFFGLDITLFGGPSQPNPLDERGGIQRARTLAQQDDATLNVNQYENDANWQAHVKWTGPQIHAQLPDINIICAGIGTSGTMTGIGQYFKQAKPSVTRLGVCTAPGDRVPGPRSLALLSPVEFPWRDSVDAMEEVGSKEAFGLSLRLSREGLICGPSSGFSLQGLLNYLGKQKAAGTLSDLVGSDGVVNCVFICCDLPYQYIDEYFTTLSTDNFHPIHNQNLAAVDLYRYDEAWELQPTEALSHFADDTTLKPNTILIDLRTPLDFVACQIPGAYNLPLQSVKSSSPSPFSDAAVLESQWRDLEAMLTSDRINAYDLSGKTVCMICYNGDTARVATSVLRAKGIVAVSIRGGYAALRSVYSDLQRGQGGRGAVQEWSKTPTVLVNELRTDLSPSQGFGQNGVPVEVL</sequence>
<dbReference type="InterPro" id="IPR050214">
    <property type="entry name" value="Cys_Synth/Cystath_Beta-Synth"/>
</dbReference>
<evidence type="ECO:0000313" key="2">
    <source>
        <dbReference type="EMBL" id="KAJ4377314.1"/>
    </source>
</evidence>
<dbReference type="SUPFAM" id="SSF52821">
    <property type="entry name" value="Rhodanese/Cell cycle control phosphatase"/>
    <property type="match status" value="1"/>
</dbReference>
<accession>A0A9W8YGP4</accession>
<protein>
    <recommendedName>
        <fullName evidence="1">Rhodanese domain-containing protein</fullName>
    </recommendedName>
</protein>
<dbReference type="InterPro" id="IPR001926">
    <property type="entry name" value="TrpB-like_PALP"/>
</dbReference>
<reference evidence="2" key="1">
    <citation type="submission" date="2022-10" db="EMBL/GenBank/DDBJ databases">
        <title>Tapping the CABI collections for fungal endophytes: first genome assemblies for Collariella, Neodidymelliopsis, Ascochyta clinopodiicola, Didymella pomorum, Didymosphaeria variabile, Neocosmospora piperis and Neocucurbitaria cava.</title>
        <authorList>
            <person name="Hill R."/>
        </authorList>
    </citation>
    <scope>NUCLEOTIDE SEQUENCE</scope>
    <source>
        <strain evidence="2">IMI 356814</strain>
    </source>
</reference>
<dbReference type="SUPFAM" id="SSF53686">
    <property type="entry name" value="Tryptophan synthase beta subunit-like PLP-dependent enzymes"/>
    <property type="match status" value="1"/>
</dbReference>
<comment type="caution">
    <text evidence="2">The sequence shown here is derived from an EMBL/GenBank/DDBJ whole genome shotgun (WGS) entry which is preliminary data.</text>
</comment>
<name>A0A9W8YGP4_9PLEO</name>
<dbReference type="CDD" id="cd00158">
    <property type="entry name" value="RHOD"/>
    <property type="match status" value="1"/>
</dbReference>
<gene>
    <name evidence="2" type="ORF">N0V83_000139</name>
</gene>
<dbReference type="Pfam" id="PF00291">
    <property type="entry name" value="PALP"/>
    <property type="match status" value="1"/>
</dbReference>
<dbReference type="InterPro" id="IPR001763">
    <property type="entry name" value="Rhodanese-like_dom"/>
</dbReference>
<dbReference type="AlphaFoldDB" id="A0A9W8YGP4"/>